<keyword evidence="7" id="KW-0819">tRNA processing</keyword>
<evidence type="ECO:0000256" key="5">
    <source>
        <dbReference type="ARBA" id="ARBA00022679"/>
    </source>
</evidence>
<keyword evidence="15" id="KW-1185">Reference proteome</keyword>
<evidence type="ECO:0000256" key="4">
    <source>
        <dbReference type="ARBA" id="ARBA00022603"/>
    </source>
</evidence>
<dbReference type="Pfam" id="PF24681">
    <property type="entry name" value="Kelch_KLHDC2_KLHL20_DRC7"/>
    <property type="match status" value="1"/>
</dbReference>
<keyword evidence="6" id="KW-0949">S-adenosyl-L-methionine</keyword>
<dbReference type="SUPFAM" id="SSF117281">
    <property type="entry name" value="Kelch motif"/>
    <property type="match status" value="1"/>
</dbReference>
<dbReference type="InterPro" id="IPR003827">
    <property type="entry name" value="tRNA_yW-synthesising"/>
</dbReference>
<dbReference type="Gene3D" id="3.30.300.110">
    <property type="entry name" value="Met-10+ protein-like domains"/>
    <property type="match status" value="1"/>
</dbReference>
<evidence type="ECO:0000256" key="1">
    <source>
        <dbReference type="ARBA" id="ARBA00004797"/>
    </source>
</evidence>
<feature type="region of interest" description="Disordered" evidence="12">
    <location>
        <begin position="1084"/>
        <end position="1120"/>
    </location>
</feature>
<feature type="compositionally biased region" description="Basic and acidic residues" evidence="12">
    <location>
        <begin position="1094"/>
        <end position="1106"/>
    </location>
</feature>
<gene>
    <name evidence="14" type="ORF">DCAF_LOCUS23737</name>
</gene>
<dbReference type="PANTHER" id="PTHR23245">
    <property type="entry name" value="TRNA METHYLTRANSFERASE"/>
    <property type="match status" value="1"/>
</dbReference>
<dbReference type="PROSITE" id="PS51684">
    <property type="entry name" value="SAM_MT_TRM5_TYW2"/>
    <property type="match status" value="1"/>
</dbReference>
<feature type="compositionally biased region" description="Basic and acidic residues" evidence="12">
    <location>
        <begin position="231"/>
        <end position="243"/>
    </location>
</feature>
<dbReference type="CDD" id="cd02440">
    <property type="entry name" value="AdoMet_MTases"/>
    <property type="match status" value="1"/>
</dbReference>
<comment type="function">
    <text evidence="10">S-adenosyl-L-methionine-dependent methyltransferase that acts as a component of the wybutosine biosynthesis pathway. Wybutosine is a hyper modified guanosine with a tricyclic base found at the 3'-position adjacent to the anticodon of eukaryotic phenylalanine tRNA. Probably methylates N-4 position of wybutosine-86 to produce wybutosine-72.</text>
</comment>
<dbReference type="InterPro" id="IPR029063">
    <property type="entry name" value="SAM-dependent_MTases_sf"/>
</dbReference>
<dbReference type="InterPro" id="IPR030382">
    <property type="entry name" value="MeTrfase_TRM5/TYW2"/>
</dbReference>
<comment type="caution">
    <text evidence="14">The sequence shown here is derived from an EMBL/GenBank/DDBJ whole genome shotgun (WGS) entry which is preliminary data.</text>
</comment>
<dbReference type="GO" id="GO:0031591">
    <property type="term" value="P:wybutosine biosynthetic process"/>
    <property type="evidence" value="ECO:0007669"/>
    <property type="project" value="TreeGrafter"/>
</dbReference>
<evidence type="ECO:0000256" key="7">
    <source>
        <dbReference type="ARBA" id="ARBA00022694"/>
    </source>
</evidence>
<proteinExistence type="predicted"/>
<evidence type="ECO:0000256" key="10">
    <source>
        <dbReference type="ARBA" id="ARBA00058049"/>
    </source>
</evidence>
<dbReference type="Proteomes" id="UP001314170">
    <property type="component" value="Unassembled WGS sequence"/>
</dbReference>
<dbReference type="EMBL" id="CAWUPB010001184">
    <property type="protein sequence ID" value="CAK7351205.1"/>
    <property type="molecule type" value="Genomic_DNA"/>
</dbReference>
<evidence type="ECO:0000256" key="2">
    <source>
        <dbReference type="ARBA" id="ARBA00012265"/>
    </source>
</evidence>
<dbReference type="InterPro" id="IPR036602">
    <property type="entry name" value="tRNA_yW-synthesising-like_sf"/>
</dbReference>
<evidence type="ECO:0000256" key="8">
    <source>
        <dbReference type="ARBA" id="ARBA00049202"/>
    </source>
</evidence>
<dbReference type="Gene3D" id="3.40.50.150">
    <property type="entry name" value="Vaccinia Virus protein VP39"/>
    <property type="match status" value="1"/>
</dbReference>
<sequence>MEFEKRKAATLSSLASSKTDKSPKGTVDAHIIPLINTINSHPSYFTTSSCSGRISILSQPKPASTPPANKKKARGGSWLFISHDLADPNSLLPILFTTESTHSADGHVESETGSAAESGTELVFRFEPLIIAVECRDIEAAQFLVSLAIKCGFRESGITSANNKRVIAGIRCSIRMEVPLGDSDRILVSEEYARFLVDLANQKMEANWKRTQGLLSGLRENGFVGSSVSDNGEHEDGHDDQLERTANGYSPIGMVGGVGEASDCRLSASPIVVAGEPVEKLFLWGHSACILDRGSYNSVLVFGGFGGMGRHARRNDCLLLDPFGGKLKAIDVEGAPSPRLGHTASLVGDFVFVIGGRADPSNILNDVWVLNTAKLEWKLVQCNGSVFPPRHRHAAAAVGSNIYVYGGLNSDTILSSLHVLNTENLQWLEVLVNGDGEQPCGRHSHSMVAYGAKVFMFGGYNGERALGDLYSFDVQTCMWKLEKTAGRSPHARFSHSMFVYKNFLGVIGGCPVGQHFQELALLDLQFLVWKHVTLDYIGKELLVRTTANVVVDDLFLIGGGAACYAFGTKFSEPLKVNLLPLVSLGDKFMPTEKNVNARVSHVGNVEALTQSPVLNSEAEKHLLVPSNFVLQLEKKYAKFGKDILKNFGWLDLGRKVYTQEDGLHICFPVTEKFSAMFLEKQDLDGDVFEEGNDTCVAKPFTGGILLNQVSCSTALNFLKKCGATNLADDVGEVRKTSKSPFQTMNESIALLIKQKDLAETLLEQLPNRWERLGDIVVLPATSFKDPRWDSIGEELWPIVARSLNTRRVARQGRVASTGTRDSTLEILVGDNGWVDHRENGILYSFDATKCMFSWGNLSEKLRMGNLECKDEVIVDLFAGIGYFTLPFLVRAKAKLVYACEWNPHAVEALRHNLEANSVSGQCIVLQGDNQMTAPKGIANRVCLGLLPTSEGSWGTAVRAIRSEGGMLHVHGNVKDSEESLWTEHVMKSIDELARSEGHCWEVSIEHVERVKWYAPHIRHLVADDETMTFAKMIMILEKEPHTIKESKDTGCYRIHLDGVLQHLATWFDAANPTATIKAKEFFKTPQSGSNQGWDKSHGTHEVHDESSPQAATQNFSVGGHLGGDEHKTSVSVAILVGMNIKLQCGDASVI</sequence>
<dbReference type="AlphaFoldDB" id="A0AAV1SL55"/>
<dbReference type="FunFam" id="3.40.50.150:FF:000131">
    <property type="entry name" value="tRNA wybutosine-synthesizing protein 2/3/4"/>
    <property type="match status" value="1"/>
</dbReference>
<evidence type="ECO:0000313" key="14">
    <source>
        <dbReference type="EMBL" id="CAK7351205.1"/>
    </source>
</evidence>
<feature type="region of interest" description="Disordered" evidence="12">
    <location>
        <begin position="1"/>
        <end position="26"/>
    </location>
</feature>
<dbReference type="GO" id="GO:0008175">
    <property type="term" value="F:tRNA methyltransferase activity"/>
    <property type="evidence" value="ECO:0007669"/>
    <property type="project" value="TreeGrafter"/>
</dbReference>
<dbReference type="InterPro" id="IPR056744">
    <property type="entry name" value="TRM5/TYW2-like_N"/>
</dbReference>
<accession>A0AAV1SL55</accession>
<dbReference type="Gene3D" id="3.30.1960.10">
    <property type="entry name" value="tRNA wybutosine-synthesizing-like"/>
    <property type="match status" value="1"/>
</dbReference>
<keyword evidence="4" id="KW-0489">Methyltransferase</keyword>
<reference evidence="14 15" key="1">
    <citation type="submission" date="2024-01" db="EMBL/GenBank/DDBJ databases">
        <authorList>
            <person name="Waweru B."/>
        </authorList>
    </citation>
    <scope>NUCLEOTIDE SEQUENCE [LARGE SCALE GENOMIC DNA]</scope>
</reference>
<protein>
    <recommendedName>
        <fullName evidence="11">tRNA wybutosine-synthesizing protein 3</fullName>
        <ecNumber evidence="3">2.1.1.282</ecNumber>
        <ecNumber evidence="2">2.5.1.114</ecNumber>
    </recommendedName>
</protein>
<evidence type="ECO:0000256" key="12">
    <source>
        <dbReference type="SAM" id="MobiDB-lite"/>
    </source>
</evidence>
<dbReference type="InterPro" id="IPR056743">
    <property type="entry name" value="TRM5-TYW2-like_MTfase"/>
</dbReference>
<evidence type="ECO:0000259" key="13">
    <source>
        <dbReference type="PROSITE" id="PS51684"/>
    </source>
</evidence>
<dbReference type="Pfam" id="PF02475">
    <property type="entry name" value="TRM5-TYW2_MTfase"/>
    <property type="match status" value="1"/>
</dbReference>
<comment type="catalytic activity">
    <reaction evidence="9">
        <text>4-demethylwyosine(37) in tRNA(Phe) + S-adenosyl-L-methionine = 4-demethyl-7-[(3S)-3-amino-3-carboxypropyl]wyosine(37) in tRNA(Phe) + S-methyl-5'-thioadenosine + H(+)</text>
        <dbReference type="Rhea" id="RHEA:36355"/>
        <dbReference type="Rhea" id="RHEA-COMP:10164"/>
        <dbReference type="Rhea" id="RHEA-COMP:10378"/>
        <dbReference type="ChEBI" id="CHEBI:15378"/>
        <dbReference type="ChEBI" id="CHEBI:17509"/>
        <dbReference type="ChEBI" id="CHEBI:59789"/>
        <dbReference type="ChEBI" id="CHEBI:64315"/>
        <dbReference type="ChEBI" id="CHEBI:73550"/>
        <dbReference type="EC" id="2.5.1.114"/>
    </reaction>
</comment>
<feature type="domain" description="SAM-dependent methyltransferase TRM5/TYW2-type" evidence="13">
    <location>
        <begin position="769"/>
        <end position="1028"/>
    </location>
</feature>
<dbReference type="InterPro" id="IPR015915">
    <property type="entry name" value="Kelch-typ_b-propeller"/>
</dbReference>
<feature type="region of interest" description="Disordered" evidence="12">
    <location>
        <begin position="226"/>
        <end position="246"/>
    </location>
</feature>
<evidence type="ECO:0000313" key="15">
    <source>
        <dbReference type="Proteomes" id="UP001314170"/>
    </source>
</evidence>
<comment type="pathway">
    <text evidence="1">tRNA modification; wybutosine-tRNA(Phe) biosynthesis.</text>
</comment>
<feature type="compositionally biased region" description="Polar residues" evidence="12">
    <location>
        <begin position="1084"/>
        <end position="1093"/>
    </location>
</feature>
<feature type="compositionally biased region" description="Polar residues" evidence="12">
    <location>
        <begin position="1107"/>
        <end position="1116"/>
    </location>
</feature>
<dbReference type="Pfam" id="PF02676">
    <property type="entry name" value="TYW3"/>
    <property type="match status" value="1"/>
</dbReference>
<dbReference type="Gene3D" id="2.120.10.80">
    <property type="entry name" value="Kelch-type beta propeller"/>
    <property type="match status" value="2"/>
</dbReference>
<organism evidence="14 15">
    <name type="scientific">Dovyalis caffra</name>
    <dbReference type="NCBI Taxonomy" id="77055"/>
    <lineage>
        <taxon>Eukaryota</taxon>
        <taxon>Viridiplantae</taxon>
        <taxon>Streptophyta</taxon>
        <taxon>Embryophyta</taxon>
        <taxon>Tracheophyta</taxon>
        <taxon>Spermatophyta</taxon>
        <taxon>Magnoliopsida</taxon>
        <taxon>eudicotyledons</taxon>
        <taxon>Gunneridae</taxon>
        <taxon>Pentapetalae</taxon>
        <taxon>rosids</taxon>
        <taxon>fabids</taxon>
        <taxon>Malpighiales</taxon>
        <taxon>Salicaceae</taxon>
        <taxon>Flacourtieae</taxon>
        <taxon>Dovyalis</taxon>
    </lineage>
</organism>
<evidence type="ECO:0000256" key="3">
    <source>
        <dbReference type="ARBA" id="ARBA00012750"/>
    </source>
</evidence>
<dbReference type="FunFam" id="2.120.10.80:FF:000128">
    <property type="entry name" value="tRNA wybutosine-synthesizing protein 2/3/4"/>
    <property type="match status" value="1"/>
</dbReference>
<dbReference type="EC" id="2.1.1.282" evidence="3"/>
<dbReference type="PANTHER" id="PTHR23245:SF25">
    <property type="entry name" value="TRNA WYBUTOSINE-SYNTHESIZING PROTEIN 2 HOMOLOG"/>
    <property type="match status" value="1"/>
</dbReference>
<evidence type="ECO:0000256" key="11">
    <source>
        <dbReference type="ARBA" id="ARBA00069229"/>
    </source>
</evidence>
<dbReference type="SUPFAM" id="SSF53335">
    <property type="entry name" value="S-adenosyl-L-methionine-dependent methyltransferases"/>
    <property type="match status" value="1"/>
</dbReference>
<evidence type="ECO:0000256" key="6">
    <source>
        <dbReference type="ARBA" id="ARBA00022691"/>
    </source>
</evidence>
<dbReference type="GO" id="GO:0005737">
    <property type="term" value="C:cytoplasm"/>
    <property type="evidence" value="ECO:0007669"/>
    <property type="project" value="TreeGrafter"/>
</dbReference>
<comment type="catalytic activity">
    <reaction evidence="8">
        <text>4-demethyl-7-[(3S)-3-amino-3-carboxypropyl]wyosine(37) in tRNA(Phe) + S-adenosyl-L-methionine = 7-[(3S)-3-amino-3-carboxypropyl]wyosine(37) in tRNA(Phe) + S-adenosyl-L-homocysteine + H(+)</text>
        <dbReference type="Rhea" id="RHEA:36635"/>
        <dbReference type="Rhea" id="RHEA-COMP:10378"/>
        <dbReference type="Rhea" id="RHEA-COMP:10379"/>
        <dbReference type="ChEBI" id="CHEBI:15378"/>
        <dbReference type="ChEBI" id="CHEBI:57856"/>
        <dbReference type="ChEBI" id="CHEBI:59789"/>
        <dbReference type="ChEBI" id="CHEBI:73543"/>
        <dbReference type="ChEBI" id="CHEBI:73550"/>
        <dbReference type="EC" id="2.1.1.282"/>
    </reaction>
</comment>
<dbReference type="EC" id="2.5.1.114" evidence="2"/>
<dbReference type="GO" id="GO:0030488">
    <property type="term" value="P:tRNA methylation"/>
    <property type="evidence" value="ECO:0007669"/>
    <property type="project" value="TreeGrafter"/>
</dbReference>
<evidence type="ECO:0000256" key="9">
    <source>
        <dbReference type="ARBA" id="ARBA00049400"/>
    </source>
</evidence>
<dbReference type="GO" id="GO:0102522">
    <property type="term" value="F:tRNA 4-demethylwyosine alpha-amino-alpha-carboxypropyltransferase activity"/>
    <property type="evidence" value="ECO:0007669"/>
    <property type="project" value="UniProtKB-EC"/>
</dbReference>
<dbReference type="SUPFAM" id="SSF111278">
    <property type="entry name" value="SSo0622-like"/>
    <property type="match status" value="1"/>
</dbReference>
<dbReference type="FunFam" id="3.30.1960.10:FF:000003">
    <property type="entry name" value="tRNA methyltransferase"/>
    <property type="match status" value="1"/>
</dbReference>
<dbReference type="Pfam" id="PF25133">
    <property type="entry name" value="TYW2_N_2"/>
    <property type="match status" value="1"/>
</dbReference>
<keyword evidence="5" id="KW-0808">Transferase</keyword>
<name>A0AAV1SL55_9ROSI</name>